<dbReference type="RefSeq" id="WP_062287734.1">
    <property type="nucleotide sequence ID" value="NZ_CP013200.1"/>
</dbReference>
<dbReference type="EMBL" id="CP013200">
    <property type="protein sequence ID" value="ALO66606.1"/>
    <property type="molecule type" value="Genomic_DNA"/>
</dbReference>
<name>A0A0S2LYZ3_9MICC</name>
<dbReference type="InterPro" id="IPR040442">
    <property type="entry name" value="Pyrv_kinase-like_dom_sf"/>
</dbReference>
<dbReference type="Gene3D" id="3.20.20.60">
    <property type="entry name" value="Phosphoenolpyruvate-binding domains"/>
    <property type="match status" value="1"/>
</dbReference>
<dbReference type="InterPro" id="IPR039556">
    <property type="entry name" value="ICL/PEPM"/>
</dbReference>
<evidence type="ECO:0000313" key="2">
    <source>
        <dbReference type="Proteomes" id="UP000059574"/>
    </source>
</evidence>
<dbReference type="CDD" id="cd00377">
    <property type="entry name" value="ICL_PEPM"/>
    <property type="match status" value="1"/>
</dbReference>
<protein>
    <recommendedName>
        <fullName evidence="3">2-Methylisocitrate lyase, PEP mutase family</fullName>
    </recommendedName>
</protein>
<reference evidence="1 2" key="2">
    <citation type="journal article" date="2016" name="J. Biotechnol.">
        <title>Complete genome sequence of Arthrobacter alpinus ERGS4:06, a yellow pigmented bacterium tolerant to cold and radiations isolated from Sikkim Himalaya.</title>
        <authorList>
            <person name="Kumar R."/>
            <person name="Singh D."/>
            <person name="Swarnkar M.K."/>
            <person name="Singh A.K."/>
            <person name="Kumar S."/>
        </authorList>
    </citation>
    <scope>NUCLEOTIDE SEQUENCE [LARGE SCALE GENOMIC DNA]</scope>
    <source>
        <strain evidence="1 2">ERGS4:06</strain>
    </source>
</reference>
<dbReference type="OrthoDB" id="9780430at2"/>
<sequence length="266" mass="27434">MATFQELHHGGTPLLLPNAWDVGSALAFAAAGYPAVGTTSFGIAASAGLPDGGRSSKLASTKLAAELQNLPVHITVDSEDGYSEDAGEVADLVAELTALGVAGINLEDSTDGQLVDPATFAAKIAAVKERSPDVFINARVDNFWFSEQATVKDVLARAQYYADAGADGIFVPGLSSPADIRAVTAGISLPVNVLAHPTLTAAELGDLGVRRVSSGSLPYRRAVDSAVEAVNALRDGHQPPSATSYWTMQAQLLTFRDSGGLGAGEQ</sequence>
<dbReference type="GO" id="GO:0003824">
    <property type="term" value="F:catalytic activity"/>
    <property type="evidence" value="ECO:0007669"/>
    <property type="project" value="InterPro"/>
</dbReference>
<dbReference type="Proteomes" id="UP000059574">
    <property type="component" value="Chromosome"/>
</dbReference>
<proteinExistence type="predicted"/>
<dbReference type="AlphaFoldDB" id="A0A0S2LYZ3"/>
<dbReference type="PANTHER" id="PTHR42905:SF16">
    <property type="entry name" value="CARBOXYPHOSPHONOENOLPYRUVATE PHOSPHONOMUTASE-LIKE PROTEIN (AFU_ORTHOLOGUE AFUA_5G07230)"/>
    <property type="match status" value="1"/>
</dbReference>
<dbReference type="Pfam" id="PF13714">
    <property type="entry name" value="PEP_mutase"/>
    <property type="match status" value="1"/>
</dbReference>
<evidence type="ECO:0000313" key="1">
    <source>
        <dbReference type="EMBL" id="ALO66606.1"/>
    </source>
</evidence>
<evidence type="ECO:0008006" key="3">
    <source>
        <dbReference type="Google" id="ProtNLM"/>
    </source>
</evidence>
<reference evidence="2" key="1">
    <citation type="submission" date="2015-11" db="EMBL/GenBank/DDBJ databases">
        <authorList>
            <person name="Kumar R."/>
            <person name="Singh D."/>
            <person name="Swarnkar M.K."/>
            <person name="Singh A.K."/>
            <person name="Kumar S."/>
        </authorList>
    </citation>
    <scope>NUCLEOTIDE SEQUENCE [LARGE SCALE GENOMIC DNA]</scope>
    <source>
        <strain evidence="2">ERGS4:06</strain>
    </source>
</reference>
<dbReference type="InterPro" id="IPR015813">
    <property type="entry name" value="Pyrv/PenolPyrv_kinase-like_dom"/>
</dbReference>
<gene>
    <name evidence="1" type="ORF">AS189_09040</name>
</gene>
<dbReference type="SUPFAM" id="SSF51621">
    <property type="entry name" value="Phosphoenolpyruvate/pyruvate domain"/>
    <property type="match status" value="1"/>
</dbReference>
<accession>A0A0S2LYZ3</accession>
<dbReference type="PANTHER" id="PTHR42905">
    <property type="entry name" value="PHOSPHOENOLPYRUVATE CARBOXYLASE"/>
    <property type="match status" value="1"/>
</dbReference>
<organism evidence="1 2">
    <name type="scientific">Arthrobacter alpinus</name>
    <dbReference type="NCBI Taxonomy" id="656366"/>
    <lineage>
        <taxon>Bacteria</taxon>
        <taxon>Bacillati</taxon>
        <taxon>Actinomycetota</taxon>
        <taxon>Actinomycetes</taxon>
        <taxon>Micrococcales</taxon>
        <taxon>Micrococcaceae</taxon>
        <taxon>Arthrobacter</taxon>
    </lineage>
</organism>